<accession>A0ACC3CW73</accession>
<evidence type="ECO:0000313" key="2">
    <source>
        <dbReference type="Proteomes" id="UP001186974"/>
    </source>
</evidence>
<comment type="caution">
    <text evidence="1">The sequence shown here is derived from an EMBL/GenBank/DDBJ whole genome shotgun (WGS) entry which is preliminary data.</text>
</comment>
<name>A0ACC3CW73_9PEZI</name>
<feature type="non-terminal residue" evidence="1">
    <location>
        <position position="1"/>
    </location>
</feature>
<gene>
    <name evidence="1" type="ORF">LTS18_013361</name>
</gene>
<organism evidence="1 2">
    <name type="scientific">Coniosporium uncinatum</name>
    <dbReference type="NCBI Taxonomy" id="93489"/>
    <lineage>
        <taxon>Eukaryota</taxon>
        <taxon>Fungi</taxon>
        <taxon>Dikarya</taxon>
        <taxon>Ascomycota</taxon>
        <taxon>Pezizomycotina</taxon>
        <taxon>Dothideomycetes</taxon>
        <taxon>Dothideomycetes incertae sedis</taxon>
        <taxon>Coniosporium</taxon>
    </lineage>
</organism>
<keyword evidence="2" id="KW-1185">Reference proteome</keyword>
<proteinExistence type="predicted"/>
<reference evidence="1" key="1">
    <citation type="submission" date="2024-09" db="EMBL/GenBank/DDBJ databases">
        <title>Black Yeasts Isolated from many extreme environments.</title>
        <authorList>
            <person name="Coleine C."/>
            <person name="Stajich J.E."/>
            <person name="Selbmann L."/>
        </authorList>
    </citation>
    <scope>NUCLEOTIDE SEQUENCE</scope>
    <source>
        <strain evidence="1">CCFEE 5737</strain>
    </source>
</reference>
<protein>
    <submittedName>
        <fullName evidence="1">Uncharacterized protein</fullName>
    </submittedName>
</protein>
<feature type="non-terminal residue" evidence="1">
    <location>
        <position position="450"/>
    </location>
</feature>
<sequence length="450" mass="49571">DKGKQLEGILFVDVDYPELMRRKTDIVRENEVLANQVTNVEHSDAERGVMLRAVEYIAVGCDLKNLADLDGILRHELKLQDCEILFMAEVSIAYMPVMEADAVVKWASTFEDCQSHFCLLEQFLPAGADHPFAKTMLEHFAKQTPLKCVHAYPRLEEQRMRFVNNGWAEAEIGDLWALWQDPGFIPAAEKLEVDAVEPFDEWEEFALFAGHYLVLVAKTACADSDTYLPAAAKGLASAKENSTTLSANLCSVSCGNGASRRFGAVFSNNLIQTLDTPMSSEDNDRSSPVAYHGGITAISKAPVYDVYQIMSSQAILDGPPEDVMCHTITTLCQDNFLMVGGRTSPSKASSRCWLRLDGVWARTHDLLPARYRHCAVKVELEGRAAVLVHGGKTSSGEVLGDWQLWQPDTGWCRVHATSPDKELASRFGAAMVLKTTTETMSTGLLAGGMD</sequence>
<dbReference type="Proteomes" id="UP001186974">
    <property type="component" value="Unassembled WGS sequence"/>
</dbReference>
<dbReference type="EMBL" id="JAWDJW010010458">
    <property type="protein sequence ID" value="KAK3046432.1"/>
    <property type="molecule type" value="Genomic_DNA"/>
</dbReference>
<evidence type="ECO:0000313" key="1">
    <source>
        <dbReference type="EMBL" id="KAK3046432.1"/>
    </source>
</evidence>